<protein>
    <submittedName>
        <fullName evidence="1">Uncharacterized protein</fullName>
    </submittedName>
</protein>
<dbReference type="RefSeq" id="WP_094884314.1">
    <property type="nucleotide sequence ID" value="NZ_NPMS01000001.1"/>
</dbReference>
<sequence>MGYILPVERYQYHDYQIRNIQENQNKHFIEKPFKVILEKRHHEISNEYERLNGVPEGYRQPIIDRSAAEKFYGELTGKGMNFTKSV</sequence>
<gene>
    <name evidence="1" type="ORF">CIL03_05560</name>
</gene>
<dbReference type="AlphaFoldDB" id="A0A265NGQ3"/>
<accession>A0A265NGQ3</accession>
<dbReference type="EMBL" id="NPMS01000001">
    <property type="protein sequence ID" value="OZU90604.1"/>
    <property type="molecule type" value="Genomic_DNA"/>
</dbReference>
<comment type="caution">
    <text evidence="1">The sequence shown here is derived from an EMBL/GenBank/DDBJ whole genome shotgun (WGS) entry which is preliminary data.</text>
</comment>
<evidence type="ECO:0000313" key="2">
    <source>
        <dbReference type="Proteomes" id="UP000216498"/>
    </source>
</evidence>
<proteinExistence type="predicted"/>
<reference evidence="1 2" key="1">
    <citation type="submission" date="2017-08" db="EMBL/GenBank/DDBJ databases">
        <title>Virgibacillus indicus sp. nov. and Virgibacillus profoundi sp. nov, two moderately halophilic bacteria isolated from marine sediment by using the Microfluidic Streak Plate.</title>
        <authorList>
            <person name="Xu B."/>
            <person name="Hu B."/>
            <person name="Wang J."/>
            <person name="Zhu Y."/>
            <person name="Huang L."/>
            <person name="Du W."/>
            <person name="Huang Y."/>
        </authorList>
    </citation>
    <scope>NUCLEOTIDE SEQUENCE [LARGE SCALE GENOMIC DNA]</scope>
    <source>
        <strain evidence="1 2">IO3-P2-C2</strain>
    </source>
</reference>
<keyword evidence="2" id="KW-1185">Reference proteome</keyword>
<evidence type="ECO:0000313" key="1">
    <source>
        <dbReference type="EMBL" id="OZU90604.1"/>
    </source>
</evidence>
<name>A0A265NGQ3_9BACI</name>
<dbReference type="Proteomes" id="UP000216498">
    <property type="component" value="Unassembled WGS sequence"/>
</dbReference>
<organism evidence="1 2">
    <name type="scientific">Virgibacillus indicus</name>
    <dbReference type="NCBI Taxonomy" id="2024554"/>
    <lineage>
        <taxon>Bacteria</taxon>
        <taxon>Bacillati</taxon>
        <taxon>Bacillota</taxon>
        <taxon>Bacilli</taxon>
        <taxon>Bacillales</taxon>
        <taxon>Bacillaceae</taxon>
        <taxon>Virgibacillus</taxon>
    </lineage>
</organism>
<dbReference type="OrthoDB" id="2706316at2"/>